<comment type="caution">
    <text evidence="10">The sequence shown here is derived from an EMBL/GenBank/DDBJ whole genome shotgun (WGS) entry which is preliminary data.</text>
</comment>
<feature type="domain" description="Nudix hydrolase" evidence="8">
    <location>
        <begin position="218"/>
        <end position="358"/>
    </location>
</feature>
<proteinExistence type="predicted"/>
<dbReference type="Proteomes" id="UP000284657">
    <property type="component" value="Unassembled WGS sequence"/>
</dbReference>
<dbReference type="CDD" id="cd03426">
    <property type="entry name" value="NUDIX_CoAse_Nudt7"/>
    <property type="match status" value="1"/>
</dbReference>
<keyword evidence="5" id="KW-0460">Magnesium</keyword>
<feature type="compositionally biased region" description="Polar residues" evidence="7">
    <location>
        <begin position="102"/>
        <end position="119"/>
    </location>
</feature>
<evidence type="ECO:0000313" key="12">
    <source>
        <dbReference type="Proteomes" id="UP000284657"/>
    </source>
</evidence>
<feature type="compositionally biased region" description="Low complexity" evidence="7">
    <location>
        <begin position="74"/>
        <end position="85"/>
    </location>
</feature>
<keyword evidence="6" id="KW-0464">Manganese</keyword>
<gene>
    <name evidence="9" type="ORF">BBJ29_008508</name>
    <name evidence="10" type="ORF">BBP00_00002601</name>
</gene>
<comment type="cofactor">
    <cofactor evidence="2">
        <name>Mg(2+)</name>
        <dbReference type="ChEBI" id="CHEBI:18420"/>
    </cofactor>
</comment>
<evidence type="ECO:0000256" key="2">
    <source>
        <dbReference type="ARBA" id="ARBA00001946"/>
    </source>
</evidence>
<evidence type="ECO:0000256" key="6">
    <source>
        <dbReference type="ARBA" id="ARBA00023211"/>
    </source>
</evidence>
<dbReference type="PANTHER" id="PTHR12992:SF11">
    <property type="entry name" value="MITOCHONDRIAL COENZYME A DIPHOSPHATASE NUDT8"/>
    <property type="match status" value="1"/>
</dbReference>
<feature type="region of interest" description="Disordered" evidence="7">
    <location>
        <begin position="74"/>
        <end position="119"/>
    </location>
</feature>
<dbReference type="Pfam" id="PF00293">
    <property type="entry name" value="NUDIX"/>
    <property type="match status" value="1"/>
</dbReference>
<dbReference type="SUPFAM" id="SSF55811">
    <property type="entry name" value="Nudix"/>
    <property type="match status" value="1"/>
</dbReference>
<keyword evidence="4" id="KW-0378">Hydrolase</keyword>
<dbReference type="GO" id="GO:0010945">
    <property type="term" value="F:coenzyme A diphosphatase activity"/>
    <property type="evidence" value="ECO:0007669"/>
    <property type="project" value="InterPro"/>
</dbReference>
<accession>A0A3F2RYI1</accession>
<keyword evidence="3" id="KW-0479">Metal-binding</keyword>
<evidence type="ECO:0000259" key="8">
    <source>
        <dbReference type="PROSITE" id="PS51462"/>
    </source>
</evidence>
<name>A0A3F2RYI1_9STRA</name>
<evidence type="ECO:0000313" key="11">
    <source>
        <dbReference type="Proteomes" id="UP000277300"/>
    </source>
</evidence>
<dbReference type="InterPro" id="IPR045121">
    <property type="entry name" value="CoAse"/>
</dbReference>
<evidence type="ECO:0000313" key="9">
    <source>
        <dbReference type="EMBL" id="RLN54801.1"/>
    </source>
</evidence>
<comment type="cofactor">
    <cofactor evidence="1">
        <name>Mn(2+)</name>
        <dbReference type="ChEBI" id="CHEBI:29035"/>
    </cofactor>
</comment>
<protein>
    <recommendedName>
        <fullName evidence="8">Nudix hydrolase domain-containing protein</fullName>
    </recommendedName>
</protein>
<evidence type="ECO:0000256" key="4">
    <source>
        <dbReference type="ARBA" id="ARBA00022801"/>
    </source>
</evidence>
<dbReference type="EMBL" id="MBDO02000046">
    <property type="protein sequence ID" value="RLN65853.1"/>
    <property type="molecule type" value="Genomic_DNA"/>
</dbReference>
<dbReference type="GO" id="GO:0046872">
    <property type="term" value="F:metal ion binding"/>
    <property type="evidence" value="ECO:0007669"/>
    <property type="project" value="UniProtKB-KW"/>
</dbReference>
<dbReference type="EMBL" id="MBAD02001427">
    <property type="protein sequence ID" value="RLN54801.1"/>
    <property type="molecule type" value="Genomic_DNA"/>
</dbReference>
<evidence type="ECO:0000256" key="7">
    <source>
        <dbReference type="SAM" id="MobiDB-lite"/>
    </source>
</evidence>
<dbReference type="PANTHER" id="PTHR12992">
    <property type="entry name" value="NUDIX HYDROLASE"/>
    <property type="match status" value="1"/>
</dbReference>
<dbReference type="InterPro" id="IPR015797">
    <property type="entry name" value="NUDIX_hydrolase-like_dom_sf"/>
</dbReference>
<evidence type="ECO:0000313" key="10">
    <source>
        <dbReference type="EMBL" id="RLN65853.1"/>
    </source>
</evidence>
<dbReference type="Gene3D" id="3.90.79.10">
    <property type="entry name" value="Nucleoside Triphosphate Pyrophosphohydrolase"/>
    <property type="match status" value="1"/>
</dbReference>
<reference evidence="11 12" key="1">
    <citation type="submission" date="2018-07" db="EMBL/GenBank/DDBJ databases">
        <title>Genome sequencing of oomycete isolates from Chile give support for New Zealand origin for Phytophthora kernoviae and make available the first Nothophytophthora sp. genome.</title>
        <authorList>
            <person name="Studholme D.J."/>
            <person name="Sanfuentes E."/>
            <person name="Panda P."/>
            <person name="Hill R."/>
            <person name="Sambles C."/>
            <person name="Grant M."/>
            <person name="Williams N.M."/>
            <person name="Mcdougal R.L."/>
        </authorList>
    </citation>
    <scope>NUCLEOTIDE SEQUENCE [LARGE SCALE GENOMIC DNA]</scope>
    <source>
        <strain evidence="10">Chile6</strain>
        <strain evidence="9">Chile7</strain>
    </source>
</reference>
<organism evidence="10 11">
    <name type="scientific">Phytophthora kernoviae</name>
    <dbReference type="NCBI Taxonomy" id="325452"/>
    <lineage>
        <taxon>Eukaryota</taxon>
        <taxon>Sar</taxon>
        <taxon>Stramenopiles</taxon>
        <taxon>Oomycota</taxon>
        <taxon>Peronosporomycetes</taxon>
        <taxon>Peronosporales</taxon>
        <taxon>Peronosporaceae</taxon>
        <taxon>Phytophthora</taxon>
    </lineage>
</organism>
<dbReference type="PROSITE" id="PS51462">
    <property type="entry name" value="NUDIX"/>
    <property type="match status" value="1"/>
</dbReference>
<evidence type="ECO:0000256" key="1">
    <source>
        <dbReference type="ARBA" id="ARBA00001936"/>
    </source>
</evidence>
<dbReference type="OrthoDB" id="206213at2759"/>
<dbReference type="Proteomes" id="UP000277300">
    <property type="component" value="Unassembled WGS sequence"/>
</dbReference>
<dbReference type="InterPro" id="IPR000086">
    <property type="entry name" value="NUDIX_hydrolase_dom"/>
</dbReference>
<evidence type="ECO:0000256" key="5">
    <source>
        <dbReference type="ARBA" id="ARBA00022842"/>
    </source>
</evidence>
<evidence type="ECO:0000256" key="3">
    <source>
        <dbReference type="ARBA" id="ARBA00022723"/>
    </source>
</evidence>
<sequence>MRRVTCTLLEVSTRAPPTGAALSRLRPRAMALRRTFASVPRLHESDIDKHLAASSHSKHASGSHHHHYLYYHSSSQHEATGTATETGEESYADTERSDSERWTPSAQQQEQEAADTNTFSREFEKPRMDTSFLVNNFTAPALAAAYQDREYTLWLCAELLSEGKLSELEAVLKPYHDFAQHDMNTQRQTPLQNAFGQRHLERIRKRLSRLPRQITKAYSHRAAVVIPLCTFEGEPSVLFTLRSLTVGKHKGEVCFPGGMVDENDSCIEGTCLREMNEEVGLAPEGVDVLGVLRCDWSSVTSITGIAVTPVVGFIGEMSDQTVAINEQEVESLFTVPVRDLMNQDNWVRHSNATPVFTGGPHVIWGLTAYLLDICLSEVLKISD</sequence>
<dbReference type="AlphaFoldDB" id="A0A3F2RYI1"/>